<proteinExistence type="predicted"/>
<name>A0A4U6T058_SETVI</name>
<dbReference type="EMBL" id="CM016560">
    <property type="protein sequence ID" value="TKV94907.1"/>
    <property type="molecule type" value="Genomic_DNA"/>
</dbReference>
<keyword evidence="2" id="KW-1185">Reference proteome</keyword>
<accession>A0A4U6T058</accession>
<protein>
    <submittedName>
        <fullName evidence="1">Uncharacterized protein</fullName>
    </submittedName>
</protein>
<sequence>MMPRTPAPLPSGRVLHGLIPPPHPPTTRAAVCYRSHGSRQHVRWWLETAETEPGVQVAVAEEEADAMRLWCKLLKRTHRRWRVAGGEPTPRKIHCPMKMAATVAAAATIAMPIWSPTPRGVARGILLVLGLSAPSQSGVMLEELVYHGQIEMIGRLQRTLFCENKAARPEC</sequence>
<dbReference type="Proteomes" id="UP000298652">
    <property type="component" value="Chromosome 9"/>
</dbReference>
<dbReference type="Gramene" id="TKV94907">
    <property type="protein sequence ID" value="TKV94907"/>
    <property type="gene ID" value="SEVIR_9G326850v2"/>
</dbReference>
<reference evidence="1" key="1">
    <citation type="submission" date="2019-03" db="EMBL/GenBank/DDBJ databases">
        <title>WGS assembly of Setaria viridis.</title>
        <authorList>
            <person name="Huang P."/>
            <person name="Jenkins J."/>
            <person name="Grimwood J."/>
            <person name="Barry K."/>
            <person name="Healey A."/>
            <person name="Mamidi S."/>
            <person name="Sreedasyam A."/>
            <person name="Shu S."/>
            <person name="Feldman M."/>
            <person name="Wu J."/>
            <person name="Yu Y."/>
            <person name="Chen C."/>
            <person name="Johnson J."/>
            <person name="Rokhsar D."/>
            <person name="Baxter I."/>
            <person name="Schmutz J."/>
            <person name="Brutnell T."/>
            <person name="Kellogg E."/>
        </authorList>
    </citation>
    <scope>NUCLEOTIDE SEQUENCE [LARGE SCALE GENOMIC DNA]</scope>
</reference>
<evidence type="ECO:0000313" key="2">
    <source>
        <dbReference type="Proteomes" id="UP000298652"/>
    </source>
</evidence>
<gene>
    <name evidence="1" type="ORF">SEVIR_9G326850v2</name>
</gene>
<organism evidence="1 2">
    <name type="scientific">Setaria viridis</name>
    <name type="common">Green bristlegrass</name>
    <name type="synonym">Setaria italica subsp. viridis</name>
    <dbReference type="NCBI Taxonomy" id="4556"/>
    <lineage>
        <taxon>Eukaryota</taxon>
        <taxon>Viridiplantae</taxon>
        <taxon>Streptophyta</taxon>
        <taxon>Embryophyta</taxon>
        <taxon>Tracheophyta</taxon>
        <taxon>Spermatophyta</taxon>
        <taxon>Magnoliopsida</taxon>
        <taxon>Liliopsida</taxon>
        <taxon>Poales</taxon>
        <taxon>Poaceae</taxon>
        <taxon>PACMAD clade</taxon>
        <taxon>Panicoideae</taxon>
        <taxon>Panicodae</taxon>
        <taxon>Paniceae</taxon>
        <taxon>Cenchrinae</taxon>
        <taxon>Setaria</taxon>
    </lineage>
</organism>
<dbReference type="AlphaFoldDB" id="A0A4U6T058"/>
<evidence type="ECO:0000313" key="1">
    <source>
        <dbReference type="EMBL" id="TKV94907.1"/>
    </source>
</evidence>